<dbReference type="GeneID" id="54588467"/>
<feature type="compositionally biased region" description="Polar residues" evidence="1">
    <location>
        <begin position="387"/>
        <end position="401"/>
    </location>
</feature>
<keyword evidence="3" id="KW-1185">Reference proteome</keyword>
<feature type="region of interest" description="Disordered" evidence="1">
    <location>
        <begin position="64"/>
        <end position="89"/>
    </location>
</feature>
<reference evidence="2" key="1">
    <citation type="journal article" date="2020" name="Stud. Mycol.">
        <title>101 Dothideomycetes genomes: a test case for predicting lifestyles and emergence of pathogens.</title>
        <authorList>
            <person name="Haridas S."/>
            <person name="Albert R."/>
            <person name="Binder M."/>
            <person name="Bloem J."/>
            <person name="Labutti K."/>
            <person name="Salamov A."/>
            <person name="Andreopoulos B."/>
            <person name="Baker S."/>
            <person name="Barry K."/>
            <person name="Bills G."/>
            <person name="Bluhm B."/>
            <person name="Cannon C."/>
            <person name="Castanera R."/>
            <person name="Culley D."/>
            <person name="Daum C."/>
            <person name="Ezra D."/>
            <person name="Gonzalez J."/>
            <person name="Henrissat B."/>
            <person name="Kuo A."/>
            <person name="Liang C."/>
            <person name="Lipzen A."/>
            <person name="Lutzoni F."/>
            <person name="Magnuson J."/>
            <person name="Mondo S."/>
            <person name="Nolan M."/>
            <person name="Ohm R."/>
            <person name="Pangilinan J."/>
            <person name="Park H.-J."/>
            <person name="Ramirez L."/>
            <person name="Alfaro M."/>
            <person name="Sun H."/>
            <person name="Tritt A."/>
            <person name="Yoshinaga Y."/>
            <person name="Zwiers L.-H."/>
            <person name="Turgeon B."/>
            <person name="Goodwin S."/>
            <person name="Spatafora J."/>
            <person name="Crous P."/>
            <person name="Grigoriev I."/>
        </authorList>
    </citation>
    <scope>NUCLEOTIDE SEQUENCE</scope>
    <source>
        <strain evidence="2">CBS 122368</strain>
    </source>
</reference>
<organism evidence="2 3">
    <name type="scientific">Trematosphaeria pertusa</name>
    <dbReference type="NCBI Taxonomy" id="390896"/>
    <lineage>
        <taxon>Eukaryota</taxon>
        <taxon>Fungi</taxon>
        <taxon>Dikarya</taxon>
        <taxon>Ascomycota</taxon>
        <taxon>Pezizomycotina</taxon>
        <taxon>Dothideomycetes</taxon>
        <taxon>Pleosporomycetidae</taxon>
        <taxon>Pleosporales</taxon>
        <taxon>Massarineae</taxon>
        <taxon>Trematosphaeriaceae</taxon>
        <taxon>Trematosphaeria</taxon>
    </lineage>
</organism>
<evidence type="ECO:0000313" key="3">
    <source>
        <dbReference type="Proteomes" id="UP000800094"/>
    </source>
</evidence>
<evidence type="ECO:0000313" key="2">
    <source>
        <dbReference type="EMBL" id="KAF2254190.1"/>
    </source>
</evidence>
<dbReference type="RefSeq" id="XP_033689194.1">
    <property type="nucleotide sequence ID" value="XM_033835137.1"/>
</dbReference>
<dbReference type="AlphaFoldDB" id="A0A6A6IX44"/>
<protein>
    <submittedName>
        <fullName evidence="2">Uncharacterized protein</fullName>
    </submittedName>
</protein>
<feature type="compositionally biased region" description="Polar residues" evidence="1">
    <location>
        <begin position="364"/>
        <end position="374"/>
    </location>
</feature>
<sequence length="459" mass="50323">MADSGNVDQLKAIIEVYKRHHAECCAISTESRESAARELLVLTEPPSPSQPPKQASSTLDGFQIISFDPSSSGKTKPYSVDRKRKRKQKPDWKAAADLFLSEAPRALEWNNKARQLRIGSPTESPTPSGSTCEPIGQLVKPTREGAAAIIDRAKHHAEQAAGFLKQASISLANARIYLLCVFSYFHVLDSMQLVGREIIVKMMTGIVETRGDAYMKRIWDGAAWMNKDLVKGLVGAGWTWAQATTLCYFCAPYQPYRYAHINHRESLAYILNVLKRPEYLPPSNAECFPYTIPEVIAAWEPAVHLPLARTSLGYDEANAEQPRKKRKIWLLAINERPITSPTTTESTLATTENALGRDEDDHVSPNSTQGNDTAGSDPLEKHAAGNILQSPPDSAGNSNTINHFPELCGVEEQGSTVQGLEEAAIHESSLSSNASACWTSNISEANPQAELLLLMTSPS</sequence>
<evidence type="ECO:0000256" key="1">
    <source>
        <dbReference type="SAM" id="MobiDB-lite"/>
    </source>
</evidence>
<name>A0A6A6IX44_9PLEO</name>
<feature type="region of interest" description="Disordered" evidence="1">
    <location>
        <begin position="355"/>
        <end position="401"/>
    </location>
</feature>
<accession>A0A6A6IX44</accession>
<dbReference type="EMBL" id="ML987190">
    <property type="protein sequence ID" value="KAF2254190.1"/>
    <property type="molecule type" value="Genomic_DNA"/>
</dbReference>
<dbReference type="Proteomes" id="UP000800094">
    <property type="component" value="Unassembled WGS sequence"/>
</dbReference>
<proteinExistence type="predicted"/>
<dbReference type="OrthoDB" id="10672006at2759"/>
<gene>
    <name evidence="2" type="ORF">BU26DRAFT_599992</name>
</gene>